<gene>
    <name evidence="2" type="ORF">CMEL01_11587</name>
</gene>
<dbReference type="Proteomes" id="UP001239795">
    <property type="component" value="Unassembled WGS sequence"/>
</dbReference>
<organism evidence="2 3">
    <name type="scientific">Colletotrichum melonis</name>
    <dbReference type="NCBI Taxonomy" id="1209925"/>
    <lineage>
        <taxon>Eukaryota</taxon>
        <taxon>Fungi</taxon>
        <taxon>Dikarya</taxon>
        <taxon>Ascomycota</taxon>
        <taxon>Pezizomycotina</taxon>
        <taxon>Sordariomycetes</taxon>
        <taxon>Hypocreomycetidae</taxon>
        <taxon>Glomerellales</taxon>
        <taxon>Glomerellaceae</taxon>
        <taxon>Colletotrichum</taxon>
        <taxon>Colletotrichum acutatum species complex</taxon>
    </lineage>
</organism>
<comment type="caution">
    <text evidence="2">The sequence shown here is derived from an EMBL/GenBank/DDBJ whole genome shotgun (WGS) entry which is preliminary data.</text>
</comment>
<dbReference type="EMBL" id="MLGG01000004">
    <property type="protein sequence ID" value="KAK1465595.1"/>
    <property type="molecule type" value="Genomic_DNA"/>
</dbReference>
<name>A0AAI9XZW5_9PEZI</name>
<keyword evidence="1" id="KW-0472">Membrane</keyword>
<keyword evidence="3" id="KW-1185">Reference proteome</keyword>
<evidence type="ECO:0000256" key="1">
    <source>
        <dbReference type="SAM" id="Phobius"/>
    </source>
</evidence>
<evidence type="ECO:0000313" key="3">
    <source>
        <dbReference type="Proteomes" id="UP001239795"/>
    </source>
</evidence>
<reference evidence="2 3" key="1">
    <citation type="submission" date="2016-10" db="EMBL/GenBank/DDBJ databases">
        <title>The genome sequence of Colletotrichum fioriniae PJ7.</title>
        <authorList>
            <person name="Baroncelli R."/>
        </authorList>
    </citation>
    <scope>NUCLEOTIDE SEQUENCE [LARGE SCALE GENOMIC DNA]</scope>
    <source>
        <strain evidence="2">Col 31</strain>
    </source>
</reference>
<keyword evidence="1" id="KW-1133">Transmembrane helix</keyword>
<proteinExistence type="predicted"/>
<feature type="transmembrane region" description="Helical" evidence="1">
    <location>
        <begin position="30"/>
        <end position="51"/>
    </location>
</feature>
<evidence type="ECO:0000313" key="2">
    <source>
        <dbReference type="EMBL" id="KAK1465595.1"/>
    </source>
</evidence>
<keyword evidence="1" id="KW-0812">Transmembrane</keyword>
<accession>A0AAI9XZW5</accession>
<sequence>MWYLLFLLYRIRRKTLDITGRPSDRQSWSLGQIVALATWIPVVVELVYMCTFGMKSGREGRLPAGYEAVPVTTGLNDSAEPVPLGTSRT</sequence>
<protein>
    <submittedName>
        <fullName evidence="2">Uncharacterized protein</fullName>
    </submittedName>
</protein>
<dbReference type="AlphaFoldDB" id="A0AAI9XZW5"/>